<protein>
    <submittedName>
        <fullName evidence="3">Uncharacterized protein</fullName>
    </submittedName>
</protein>
<reference evidence="3 4" key="1">
    <citation type="journal article" date="2018" name="G3 (Bethesda)">
        <title>Phylogenetic and Phylogenomic Definition of Rhizopus Species.</title>
        <authorList>
            <person name="Gryganskyi A.P."/>
            <person name="Golan J."/>
            <person name="Dolatabadi S."/>
            <person name="Mondo S."/>
            <person name="Robb S."/>
            <person name="Idnurm A."/>
            <person name="Muszewska A."/>
            <person name="Steczkiewicz K."/>
            <person name="Masonjones S."/>
            <person name="Liao H.L."/>
            <person name="Gajdeczka M.T."/>
            <person name="Anike F."/>
            <person name="Vuek A."/>
            <person name="Anishchenko I.M."/>
            <person name="Voigt K."/>
            <person name="de Hoog G.S."/>
            <person name="Smith M.E."/>
            <person name="Heitman J."/>
            <person name="Vilgalys R."/>
            <person name="Stajich J.E."/>
        </authorList>
    </citation>
    <scope>NUCLEOTIDE SEQUENCE [LARGE SCALE GENOMIC DNA]</scope>
    <source>
        <strain evidence="3 4">LSU 92-RS-03</strain>
    </source>
</reference>
<evidence type="ECO:0000313" key="4">
    <source>
        <dbReference type="Proteomes" id="UP000253551"/>
    </source>
</evidence>
<feature type="coiled-coil region" evidence="1">
    <location>
        <begin position="111"/>
        <end position="138"/>
    </location>
</feature>
<feature type="coiled-coil region" evidence="1">
    <location>
        <begin position="385"/>
        <end position="433"/>
    </location>
</feature>
<evidence type="ECO:0000256" key="2">
    <source>
        <dbReference type="SAM" id="MobiDB-lite"/>
    </source>
</evidence>
<dbReference type="EMBL" id="PJQM01000062">
    <property type="protein sequence ID" value="RCI06925.1"/>
    <property type="molecule type" value="Genomic_DNA"/>
</dbReference>
<feature type="compositionally biased region" description="Low complexity" evidence="2">
    <location>
        <begin position="63"/>
        <end position="72"/>
    </location>
</feature>
<organism evidence="3 4">
    <name type="scientific">Rhizopus stolonifer</name>
    <name type="common">Rhizopus nigricans</name>
    <dbReference type="NCBI Taxonomy" id="4846"/>
    <lineage>
        <taxon>Eukaryota</taxon>
        <taxon>Fungi</taxon>
        <taxon>Fungi incertae sedis</taxon>
        <taxon>Mucoromycota</taxon>
        <taxon>Mucoromycotina</taxon>
        <taxon>Mucoromycetes</taxon>
        <taxon>Mucorales</taxon>
        <taxon>Mucorineae</taxon>
        <taxon>Rhizopodaceae</taxon>
        <taxon>Rhizopus</taxon>
    </lineage>
</organism>
<comment type="caution">
    <text evidence="3">The sequence shown here is derived from an EMBL/GenBank/DDBJ whole genome shotgun (WGS) entry which is preliminary data.</text>
</comment>
<accession>A0A367KXL2</accession>
<evidence type="ECO:0000256" key="1">
    <source>
        <dbReference type="SAM" id="Coils"/>
    </source>
</evidence>
<name>A0A367KXL2_RHIST</name>
<proteinExistence type="predicted"/>
<dbReference type="AlphaFoldDB" id="A0A367KXL2"/>
<sequence length="586" mass="69403">MTSAFSFINNKKSLKKPNSLSSSLIDELYDSKDFSSFVNQPSPSKQYASMYERKSSSPNNVQHSSFHFTTSTDSNETLPKLEPRMQKNMWTLVQNKRKTLSSQLGQLYHDQREIEKRRRDIKQELEKVTDQKEQALHDQNFVSARDLQLEEIKYRKELESIKPVSRQIQLLWRKIAEVLMEEADRAQDMQSFFEEKKKEKKRECDHYAKNMDHKDEVLLEKIRLKREEIHNQRSEIALDVELWKRNDAELNEKMYEMVMDDIEKKKDLEEKSFQVQNEINGLLEKVRLLEGEKGVYEAQIAELDKVMENKLKPVTDKKITHEQEMEDINQRQKEMDEKSDMLDKEDMKLNTEMKLHSEEKARGLKEIEELDANIKIIVNKKMYGKEEAKETMNILQNQIEARDEAIDFEGVRLKEAKNMIHDIIEQVDSLQSSEYEHEQRQMQLDYTTLQLSSKLKNLQRQRQLAAETEQYEKLSLVCEQIGLAEEHLDRMEKEKASLNPEELQMRLSKKKDELKKTKEEYRTLKIEIENNIENILSNSYKELMKLKDNHQGDTAPTLKELIEHELISIKAQTNALTGQENNLMFF</sequence>
<keyword evidence="4" id="KW-1185">Reference proteome</keyword>
<feature type="coiled-coil region" evidence="1">
    <location>
        <begin position="318"/>
        <end position="345"/>
    </location>
</feature>
<gene>
    <name evidence="3" type="ORF">CU098_010613</name>
</gene>
<evidence type="ECO:0000313" key="3">
    <source>
        <dbReference type="EMBL" id="RCI06925.1"/>
    </source>
</evidence>
<keyword evidence="1" id="KW-0175">Coiled coil</keyword>
<feature type="region of interest" description="Disordered" evidence="2">
    <location>
        <begin position="55"/>
        <end position="82"/>
    </location>
</feature>
<dbReference type="STRING" id="4846.A0A367KXL2"/>
<feature type="coiled-coil region" evidence="1">
    <location>
        <begin position="504"/>
        <end position="538"/>
    </location>
</feature>
<dbReference type="Proteomes" id="UP000253551">
    <property type="component" value="Unassembled WGS sequence"/>
</dbReference>
<dbReference type="OrthoDB" id="2416276at2759"/>